<name>A0ACC3AC64_9EURO</name>
<keyword evidence="2" id="KW-1185">Reference proteome</keyword>
<gene>
    <name evidence="1" type="ORF">H2198_003275</name>
</gene>
<evidence type="ECO:0000313" key="2">
    <source>
        <dbReference type="Proteomes" id="UP001172386"/>
    </source>
</evidence>
<dbReference type="EMBL" id="JAPDRQ010000043">
    <property type="protein sequence ID" value="KAJ9659133.1"/>
    <property type="molecule type" value="Genomic_DNA"/>
</dbReference>
<accession>A0ACC3AC64</accession>
<reference evidence="1" key="1">
    <citation type="submission" date="2022-10" db="EMBL/GenBank/DDBJ databases">
        <title>Culturing micro-colonial fungi from biological soil crusts in the Mojave desert and describing Neophaeococcomyces mojavensis, and introducing the new genera and species Taxawa tesnikishii.</title>
        <authorList>
            <person name="Kurbessoian T."/>
            <person name="Stajich J.E."/>
        </authorList>
    </citation>
    <scope>NUCLEOTIDE SEQUENCE</scope>
    <source>
        <strain evidence="1">JES_112</strain>
    </source>
</reference>
<evidence type="ECO:0000313" key="1">
    <source>
        <dbReference type="EMBL" id="KAJ9659133.1"/>
    </source>
</evidence>
<protein>
    <submittedName>
        <fullName evidence="1">Uncharacterized protein</fullName>
    </submittedName>
</protein>
<organism evidence="1 2">
    <name type="scientific">Neophaeococcomyces mojaviensis</name>
    <dbReference type="NCBI Taxonomy" id="3383035"/>
    <lineage>
        <taxon>Eukaryota</taxon>
        <taxon>Fungi</taxon>
        <taxon>Dikarya</taxon>
        <taxon>Ascomycota</taxon>
        <taxon>Pezizomycotina</taxon>
        <taxon>Eurotiomycetes</taxon>
        <taxon>Chaetothyriomycetidae</taxon>
        <taxon>Chaetothyriales</taxon>
        <taxon>Chaetothyriales incertae sedis</taxon>
        <taxon>Neophaeococcomyces</taxon>
    </lineage>
</organism>
<dbReference type="Proteomes" id="UP001172386">
    <property type="component" value="Unassembled WGS sequence"/>
</dbReference>
<comment type="caution">
    <text evidence="1">The sequence shown here is derived from an EMBL/GenBank/DDBJ whole genome shotgun (WGS) entry which is preliminary data.</text>
</comment>
<sequence length="168" mass="17984">MSTPTPYFLLGKIPGHLQACINVSKPDFEGTCFPNLVSRRLPVYKQPGHTLTPRIVVLHKSSVDDAIRVLPTLLSGGEVDGQTCAAIKLVTMGGGFSHADFQKVLEAVPGAKDVPWLRPEATRPGGPGPPVGGGPPSAEFVAGRLRRALDEHADQVKEGKGRGEVWWF</sequence>
<proteinExistence type="predicted"/>